<name>A0A914PUX2_9BILA</name>
<evidence type="ECO:0000313" key="1">
    <source>
        <dbReference type="Proteomes" id="UP000887578"/>
    </source>
</evidence>
<dbReference type="Proteomes" id="UP000887578">
    <property type="component" value="Unplaced"/>
</dbReference>
<proteinExistence type="predicted"/>
<protein>
    <submittedName>
        <fullName evidence="2">Uncharacterized protein</fullName>
    </submittedName>
</protein>
<reference evidence="2" key="1">
    <citation type="submission" date="2022-11" db="UniProtKB">
        <authorList>
            <consortium name="WormBaseParasite"/>
        </authorList>
    </citation>
    <scope>IDENTIFICATION</scope>
</reference>
<dbReference type="WBParaSite" id="PDA_v2.g18638.t1">
    <property type="protein sequence ID" value="PDA_v2.g18638.t1"/>
    <property type="gene ID" value="PDA_v2.g18638"/>
</dbReference>
<evidence type="ECO:0000313" key="2">
    <source>
        <dbReference type="WBParaSite" id="PDA_v2.g18638.t1"/>
    </source>
</evidence>
<accession>A0A914PUX2</accession>
<keyword evidence="1" id="KW-1185">Reference proteome</keyword>
<sequence length="92" mass="9948">MSTDPSKVCPALQSAISVNVHCDDDGNFIIDCSHEHLQASLGSRVVQQALNCSGYTVVPAENCFSVSHQNKDVGGKLYAKDKAPKKEDEKKN</sequence>
<organism evidence="1 2">
    <name type="scientific">Panagrolaimus davidi</name>
    <dbReference type="NCBI Taxonomy" id="227884"/>
    <lineage>
        <taxon>Eukaryota</taxon>
        <taxon>Metazoa</taxon>
        <taxon>Ecdysozoa</taxon>
        <taxon>Nematoda</taxon>
        <taxon>Chromadorea</taxon>
        <taxon>Rhabditida</taxon>
        <taxon>Tylenchina</taxon>
        <taxon>Panagrolaimomorpha</taxon>
        <taxon>Panagrolaimoidea</taxon>
        <taxon>Panagrolaimidae</taxon>
        <taxon>Panagrolaimus</taxon>
    </lineage>
</organism>
<dbReference type="AlphaFoldDB" id="A0A914PUX2"/>